<dbReference type="Gene3D" id="2.60.120.200">
    <property type="match status" value="1"/>
</dbReference>
<dbReference type="EMBL" id="KV429144">
    <property type="protein sequence ID" value="KZT64040.1"/>
    <property type="molecule type" value="Genomic_DNA"/>
</dbReference>
<dbReference type="InterPro" id="IPR013320">
    <property type="entry name" value="ConA-like_dom_sf"/>
</dbReference>
<dbReference type="AlphaFoldDB" id="A0A165L7F2"/>
<dbReference type="CDD" id="cd02181">
    <property type="entry name" value="GH16_fungal_Lam16A_glucanase"/>
    <property type="match status" value="1"/>
</dbReference>
<reference evidence="1 2" key="1">
    <citation type="journal article" date="2016" name="Mol. Biol. Evol.">
        <title>Comparative Genomics of Early-Diverging Mushroom-Forming Fungi Provides Insights into the Origins of Lignocellulose Decay Capabilities.</title>
        <authorList>
            <person name="Nagy L.G."/>
            <person name="Riley R."/>
            <person name="Tritt A."/>
            <person name="Adam C."/>
            <person name="Daum C."/>
            <person name="Floudas D."/>
            <person name="Sun H."/>
            <person name="Yadav J.S."/>
            <person name="Pangilinan J."/>
            <person name="Larsson K.H."/>
            <person name="Matsuura K."/>
            <person name="Barry K."/>
            <person name="Labutti K."/>
            <person name="Kuo R."/>
            <person name="Ohm R.A."/>
            <person name="Bhattacharya S.S."/>
            <person name="Shirouzu T."/>
            <person name="Yoshinaga Y."/>
            <person name="Martin F.M."/>
            <person name="Grigoriev I.V."/>
            <person name="Hibbett D.S."/>
        </authorList>
    </citation>
    <scope>NUCLEOTIDE SEQUENCE [LARGE SCALE GENOMIC DNA]</scope>
    <source>
        <strain evidence="1 2">L-15889</strain>
    </source>
</reference>
<dbReference type="Pfam" id="PF26113">
    <property type="entry name" value="GH16_XgeA"/>
    <property type="match status" value="1"/>
</dbReference>
<organism evidence="1 2">
    <name type="scientific">Daedalea quercina L-15889</name>
    <dbReference type="NCBI Taxonomy" id="1314783"/>
    <lineage>
        <taxon>Eukaryota</taxon>
        <taxon>Fungi</taxon>
        <taxon>Dikarya</taxon>
        <taxon>Basidiomycota</taxon>
        <taxon>Agaricomycotina</taxon>
        <taxon>Agaricomycetes</taxon>
        <taxon>Polyporales</taxon>
        <taxon>Fomitopsis</taxon>
    </lineage>
</organism>
<evidence type="ECO:0000313" key="2">
    <source>
        <dbReference type="Proteomes" id="UP000076727"/>
    </source>
</evidence>
<proteinExistence type="predicted"/>
<dbReference type="STRING" id="1314783.A0A165L7F2"/>
<protein>
    <submittedName>
        <fullName evidence="1">Glycoside hydrolase family 16 protein</fullName>
    </submittedName>
</protein>
<dbReference type="GO" id="GO:0016787">
    <property type="term" value="F:hydrolase activity"/>
    <property type="evidence" value="ECO:0007669"/>
    <property type="project" value="UniProtKB-KW"/>
</dbReference>
<keyword evidence="2" id="KW-1185">Reference proteome</keyword>
<dbReference type="GO" id="GO:0009251">
    <property type="term" value="P:glucan catabolic process"/>
    <property type="evidence" value="ECO:0007669"/>
    <property type="project" value="TreeGrafter"/>
</dbReference>
<accession>A0A165L7F2</accession>
<dbReference type="SUPFAM" id="SSF49899">
    <property type="entry name" value="Concanavalin A-like lectins/glucanases"/>
    <property type="match status" value="1"/>
</dbReference>
<evidence type="ECO:0000313" key="1">
    <source>
        <dbReference type="EMBL" id="KZT64040.1"/>
    </source>
</evidence>
<dbReference type="OrthoDB" id="192832at2759"/>
<dbReference type="InterPro" id="IPR050546">
    <property type="entry name" value="Glycosyl_Hydrlase_16"/>
</dbReference>
<dbReference type="PANTHER" id="PTHR10963">
    <property type="entry name" value="GLYCOSYL HYDROLASE-RELATED"/>
    <property type="match status" value="1"/>
</dbReference>
<gene>
    <name evidence="1" type="ORF">DAEQUDRAFT_770045</name>
</gene>
<sequence length="379" mass="40579">MGRLQRSVLHGLAMGFVAKSVIAGPYSISQTNIGSDFFSNFQWEDFDDPTNGRVQYVDKDTAMSENLTYATSDSFVMRADSTSILSADGPGRKSNRIKSNAQYNTHVSVFDIRHMPQGCAAWPAVWEADDSVGTASGEIDILEGANDIAPNSVTLHTEGNCTMPSNRTQLGTSLSNDCTSTADIGNGNNGCSVDAPYTSSYGPVFNTNGGGYYAMERTAEYIRVWFWARNQDGIPSDITGGASSVDTDDWGTPIAYFPDTSCDIGKVFSENNIIIDLTFCGNWAGDAFSRADCGANCTQYVDENPSAFEDAYWDFAAVRVYEPSGSTSASVTTETEVLANVRSSSSSSASCAPLGYLERIFTSPVLIVFAVLGGAWGLA</sequence>
<dbReference type="Proteomes" id="UP000076727">
    <property type="component" value="Unassembled WGS sequence"/>
</dbReference>
<dbReference type="PANTHER" id="PTHR10963:SF24">
    <property type="entry name" value="GLYCOSIDASE C21B10.07-RELATED"/>
    <property type="match status" value="1"/>
</dbReference>
<name>A0A165L7F2_9APHY</name>
<keyword evidence="1" id="KW-0378">Hydrolase</keyword>